<feature type="transmembrane region" description="Helical" evidence="5">
    <location>
        <begin position="462"/>
        <end position="484"/>
    </location>
</feature>
<evidence type="ECO:0000313" key="6">
    <source>
        <dbReference type="EMBL" id="KAK4041450.1"/>
    </source>
</evidence>
<protein>
    <recommendedName>
        <fullName evidence="8">MFS transporter</fullName>
    </recommendedName>
</protein>
<dbReference type="PANTHER" id="PTHR23502">
    <property type="entry name" value="MAJOR FACILITATOR SUPERFAMILY"/>
    <property type="match status" value="1"/>
</dbReference>
<evidence type="ECO:0000313" key="7">
    <source>
        <dbReference type="Proteomes" id="UP001303115"/>
    </source>
</evidence>
<dbReference type="Gene3D" id="1.20.1250.20">
    <property type="entry name" value="MFS general substrate transporter like domains"/>
    <property type="match status" value="1"/>
</dbReference>
<evidence type="ECO:0000256" key="3">
    <source>
        <dbReference type="ARBA" id="ARBA00022989"/>
    </source>
</evidence>
<dbReference type="PANTHER" id="PTHR23502:SF164">
    <property type="entry name" value="MAJOR FACILITATOR SUPERFAMILY (MFS) PROFILE DOMAIN-CONTAINING PROTEIN"/>
    <property type="match status" value="1"/>
</dbReference>
<feature type="transmembrane region" description="Helical" evidence="5">
    <location>
        <begin position="311"/>
        <end position="332"/>
    </location>
</feature>
<dbReference type="GO" id="GO:0005886">
    <property type="term" value="C:plasma membrane"/>
    <property type="evidence" value="ECO:0007669"/>
    <property type="project" value="TreeGrafter"/>
</dbReference>
<dbReference type="AlphaFoldDB" id="A0AAN6ST92"/>
<evidence type="ECO:0000256" key="4">
    <source>
        <dbReference type="ARBA" id="ARBA00023136"/>
    </source>
</evidence>
<feature type="transmembrane region" description="Helical" evidence="5">
    <location>
        <begin position="66"/>
        <end position="88"/>
    </location>
</feature>
<dbReference type="Proteomes" id="UP001303115">
    <property type="component" value="Unassembled WGS sequence"/>
</dbReference>
<sequence>MADDKLDHMQAQVETLENGRSSSLGLDAPHEAGSVQLLDSHHVVLVPTPSRDPKDPLNLPGWRKNVAVLIIGLYSAIAVLATGGMGAIVTQVRAMYPPEDQIRVADLLTYPTLFMGIGNLLAMPLCVAIGRRPVFLLSLLVLVASGIWCACSSSLSSHIAGRNILSLAAGQSEALVAFMVQEMHFLHQRGRAATWNAAIQGAGTGAMFVATTYLVPAWGMRWWYGVITIIDGVLLLAAFLLVPETMYDRILEDEGNPSNETKVARVTTKTNLTLDPDRYGARTWRHDLKIFHFTPRWSETWIFYKVAGQSFFIPSIVWLLLLNGAFLGVYVFHSSTFAPVLLGPPYLFKFEFLGFVQLAIVVATFIALPLIGYGSDWIIKLMSRMNKGVYQPEYRLLSVILPSIIAVVSCVIYGQTAQHPEKWSWAGIVIPYAAGFLAFMGANTVAITYVVDSWPAEAGPMLLVVAAGRGFISFGLSYAMVPWVEKNEYDGSMRDLAVVCGVFALLGIPCYVFGRKMRVWSQKRFWSPA</sequence>
<keyword evidence="4 5" id="KW-0472">Membrane</keyword>
<feature type="transmembrane region" description="Helical" evidence="5">
    <location>
        <begin position="426"/>
        <end position="450"/>
    </location>
</feature>
<dbReference type="SUPFAM" id="SSF103473">
    <property type="entry name" value="MFS general substrate transporter"/>
    <property type="match status" value="1"/>
</dbReference>
<accession>A0AAN6ST92</accession>
<evidence type="ECO:0000256" key="1">
    <source>
        <dbReference type="ARBA" id="ARBA00004141"/>
    </source>
</evidence>
<dbReference type="Pfam" id="PF07690">
    <property type="entry name" value="MFS_1"/>
    <property type="match status" value="1"/>
</dbReference>
<keyword evidence="2 5" id="KW-0812">Transmembrane</keyword>
<proteinExistence type="predicted"/>
<keyword evidence="7" id="KW-1185">Reference proteome</keyword>
<organism evidence="6 7">
    <name type="scientific">Parachaetomium inaequale</name>
    <dbReference type="NCBI Taxonomy" id="2588326"/>
    <lineage>
        <taxon>Eukaryota</taxon>
        <taxon>Fungi</taxon>
        <taxon>Dikarya</taxon>
        <taxon>Ascomycota</taxon>
        <taxon>Pezizomycotina</taxon>
        <taxon>Sordariomycetes</taxon>
        <taxon>Sordariomycetidae</taxon>
        <taxon>Sordariales</taxon>
        <taxon>Chaetomiaceae</taxon>
        <taxon>Parachaetomium</taxon>
    </lineage>
</organism>
<dbReference type="InterPro" id="IPR036259">
    <property type="entry name" value="MFS_trans_sf"/>
</dbReference>
<evidence type="ECO:0000256" key="2">
    <source>
        <dbReference type="ARBA" id="ARBA00022692"/>
    </source>
</evidence>
<keyword evidence="3 5" id="KW-1133">Transmembrane helix</keyword>
<reference evidence="7" key="1">
    <citation type="journal article" date="2023" name="Mol. Phylogenet. Evol.">
        <title>Genome-scale phylogeny and comparative genomics of the fungal order Sordariales.</title>
        <authorList>
            <person name="Hensen N."/>
            <person name="Bonometti L."/>
            <person name="Westerberg I."/>
            <person name="Brannstrom I.O."/>
            <person name="Guillou S."/>
            <person name="Cros-Aarteil S."/>
            <person name="Calhoun S."/>
            <person name="Haridas S."/>
            <person name="Kuo A."/>
            <person name="Mondo S."/>
            <person name="Pangilinan J."/>
            <person name="Riley R."/>
            <person name="LaButti K."/>
            <person name="Andreopoulos B."/>
            <person name="Lipzen A."/>
            <person name="Chen C."/>
            <person name="Yan M."/>
            <person name="Daum C."/>
            <person name="Ng V."/>
            <person name="Clum A."/>
            <person name="Steindorff A."/>
            <person name="Ohm R.A."/>
            <person name="Martin F."/>
            <person name="Silar P."/>
            <person name="Natvig D.O."/>
            <person name="Lalanne C."/>
            <person name="Gautier V."/>
            <person name="Ament-Velasquez S.L."/>
            <person name="Kruys A."/>
            <person name="Hutchinson M.I."/>
            <person name="Powell A.J."/>
            <person name="Barry K."/>
            <person name="Miller A.N."/>
            <person name="Grigoriev I.V."/>
            <person name="Debuchy R."/>
            <person name="Gladieux P."/>
            <person name="Hiltunen Thoren M."/>
            <person name="Johannesson H."/>
        </authorList>
    </citation>
    <scope>NUCLEOTIDE SEQUENCE [LARGE SCALE GENOMIC DNA]</scope>
    <source>
        <strain evidence="7">CBS 284.82</strain>
    </source>
</reference>
<dbReference type="InterPro" id="IPR011701">
    <property type="entry name" value="MFS"/>
</dbReference>
<feature type="transmembrane region" description="Helical" evidence="5">
    <location>
        <begin position="496"/>
        <end position="514"/>
    </location>
</feature>
<name>A0AAN6ST92_9PEZI</name>
<feature type="transmembrane region" description="Helical" evidence="5">
    <location>
        <begin position="134"/>
        <end position="155"/>
    </location>
</feature>
<feature type="transmembrane region" description="Helical" evidence="5">
    <location>
        <begin position="108"/>
        <end position="127"/>
    </location>
</feature>
<comment type="caution">
    <text evidence="6">The sequence shown here is derived from an EMBL/GenBank/DDBJ whole genome shotgun (WGS) entry which is preliminary data.</text>
</comment>
<comment type="subcellular location">
    <subcellularLocation>
        <location evidence="1">Membrane</location>
        <topology evidence="1">Multi-pass membrane protein</topology>
    </subcellularLocation>
</comment>
<dbReference type="GO" id="GO:0022857">
    <property type="term" value="F:transmembrane transporter activity"/>
    <property type="evidence" value="ECO:0007669"/>
    <property type="project" value="InterPro"/>
</dbReference>
<evidence type="ECO:0008006" key="8">
    <source>
        <dbReference type="Google" id="ProtNLM"/>
    </source>
</evidence>
<dbReference type="EMBL" id="MU854357">
    <property type="protein sequence ID" value="KAK4041450.1"/>
    <property type="molecule type" value="Genomic_DNA"/>
</dbReference>
<evidence type="ECO:0000256" key="5">
    <source>
        <dbReference type="SAM" id="Phobius"/>
    </source>
</evidence>
<feature type="transmembrane region" description="Helical" evidence="5">
    <location>
        <begin position="352"/>
        <end position="373"/>
    </location>
</feature>
<feature type="transmembrane region" description="Helical" evidence="5">
    <location>
        <begin position="394"/>
        <end position="414"/>
    </location>
</feature>
<gene>
    <name evidence="6" type="ORF">C8A01DRAFT_45409</name>
</gene>
<feature type="transmembrane region" description="Helical" evidence="5">
    <location>
        <begin position="222"/>
        <end position="242"/>
    </location>
</feature>